<evidence type="ECO:0000313" key="2">
    <source>
        <dbReference type="EMBL" id="GAU18739.1"/>
    </source>
</evidence>
<accession>A0A2Z6LLH0</accession>
<feature type="transmembrane region" description="Helical" evidence="1">
    <location>
        <begin position="12"/>
        <end position="34"/>
    </location>
</feature>
<dbReference type="AlphaFoldDB" id="A0A2Z6LLH0"/>
<evidence type="ECO:0000313" key="3">
    <source>
        <dbReference type="Proteomes" id="UP000242715"/>
    </source>
</evidence>
<proteinExistence type="predicted"/>
<gene>
    <name evidence="2" type="ORF">TSUD_80270</name>
</gene>
<protein>
    <submittedName>
        <fullName evidence="2">Uncharacterized protein</fullName>
    </submittedName>
</protein>
<keyword evidence="1" id="KW-0812">Transmembrane</keyword>
<keyword evidence="1" id="KW-0472">Membrane</keyword>
<dbReference type="EMBL" id="DF973189">
    <property type="protein sequence ID" value="GAU18739.1"/>
    <property type="molecule type" value="Genomic_DNA"/>
</dbReference>
<name>A0A2Z6LLH0_TRISU</name>
<evidence type="ECO:0000256" key="1">
    <source>
        <dbReference type="SAM" id="Phobius"/>
    </source>
</evidence>
<keyword evidence="1" id="KW-1133">Transmembrane helix</keyword>
<sequence>MEEGGNRSEIILSCAICGTLFSVLGFSSFSILWAVNWRPWRIYRCTVVIASVKNRGITDGIDATSPRPLTV</sequence>
<dbReference type="Proteomes" id="UP000242715">
    <property type="component" value="Unassembled WGS sequence"/>
</dbReference>
<organism evidence="2 3">
    <name type="scientific">Trifolium subterraneum</name>
    <name type="common">Subterranean clover</name>
    <dbReference type="NCBI Taxonomy" id="3900"/>
    <lineage>
        <taxon>Eukaryota</taxon>
        <taxon>Viridiplantae</taxon>
        <taxon>Streptophyta</taxon>
        <taxon>Embryophyta</taxon>
        <taxon>Tracheophyta</taxon>
        <taxon>Spermatophyta</taxon>
        <taxon>Magnoliopsida</taxon>
        <taxon>eudicotyledons</taxon>
        <taxon>Gunneridae</taxon>
        <taxon>Pentapetalae</taxon>
        <taxon>rosids</taxon>
        <taxon>fabids</taxon>
        <taxon>Fabales</taxon>
        <taxon>Fabaceae</taxon>
        <taxon>Papilionoideae</taxon>
        <taxon>50 kb inversion clade</taxon>
        <taxon>NPAAA clade</taxon>
        <taxon>Hologalegina</taxon>
        <taxon>IRL clade</taxon>
        <taxon>Trifolieae</taxon>
        <taxon>Trifolium</taxon>
    </lineage>
</organism>
<dbReference type="OrthoDB" id="1740521at2759"/>
<keyword evidence="3" id="KW-1185">Reference proteome</keyword>
<reference evidence="3" key="1">
    <citation type="journal article" date="2017" name="Front. Plant Sci.">
        <title>Climate Clever Clovers: New Paradigm to Reduce the Environmental Footprint of Ruminants by Breeding Low Methanogenic Forages Utilizing Haplotype Variation.</title>
        <authorList>
            <person name="Kaur P."/>
            <person name="Appels R."/>
            <person name="Bayer P.E."/>
            <person name="Keeble-Gagnere G."/>
            <person name="Wang J."/>
            <person name="Hirakawa H."/>
            <person name="Shirasawa K."/>
            <person name="Vercoe P."/>
            <person name="Stefanova K."/>
            <person name="Durmic Z."/>
            <person name="Nichols P."/>
            <person name="Revell C."/>
            <person name="Isobe S.N."/>
            <person name="Edwards D."/>
            <person name="Erskine W."/>
        </authorList>
    </citation>
    <scope>NUCLEOTIDE SEQUENCE [LARGE SCALE GENOMIC DNA]</scope>
    <source>
        <strain evidence="3">cv. Daliak</strain>
    </source>
</reference>